<evidence type="ECO:0000256" key="4">
    <source>
        <dbReference type="ARBA" id="ARBA00023002"/>
    </source>
</evidence>
<dbReference type="SUPFAM" id="SSF56014">
    <property type="entry name" value="Nitrite and sulphite reductase 4Fe-4S domain-like"/>
    <property type="match status" value="1"/>
</dbReference>
<dbReference type="PROSITE" id="PS00365">
    <property type="entry name" value="NIR_SIR"/>
    <property type="match status" value="1"/>
</dbReference>
<protein>
    <submittedName>
        <fullName evidence="8">Precorrin-3B synthase</fullName>
        <ecNumber evidence="8">1.14.13.83</ecNumber>
    </submittedName>
</protein>
<evidence type="ECO:0000256" key="3">
    <source>
        <dbReference type="ARBA" id="ARBA00022723"/>
    </source>
</evidence>
<dbReference type="Proteomes" id="UP001595539">
    <property type="component" value="Unassembled WGS sequence"/>
</dbReference>
<keyword evidence="2" id="KW-0349">Heme</keyword>
<evidence type="ECO:0000259" key="7">
    <source>
        <dbReference type="Pfam" id="PF03460"/>
    </source>
</evidence>
<dbReference type="NCBIfam" id="TIGR02435">
    <property type="entry name" value="CobG"/>
    <property type="match status" value="1"/>
</dbReference>
<evidence type="ECO:0000256" key="6">
    <source>
        <dbReference type="ARBA" id="ARBA00023014"/>
    </source>
</evidence>
<evidence type="ECO:0000256" key="1">
    <source>
        <dbReference type="ARBA" id="ARBA00022485"/>
    </source>
</evidence>
<sequence>MSAPAIRGWCPGAHRPMAAGDGLVVRVRPPMGELSPGQAHGLAGLAKRFGNGFVELTNRGNLQLRGVDAGDHLPLIDALMALGLLDENGGVERRRNVVADPFGGLGPNDVQARVARALARGLGLSDFAALPAKFGFVVDAGPLRHLSDVSGDIRVEASGDRLIVRADGCPTGRAAADAETAAECALAMARWFLGSGGVGTDGRGRMARHLAQAALPPELAGDLRPNPAASAPRPGQRSEGILAAVAFGQLASEDLSHLAASAPLLRITPWRMVFLPGLRDMPSAGGLLTDPADPLLRVHACTGAPGCPQASIETRALARSLAPLVPAGGTLHVSGCAKGCAHPAPADLTLVGRDGALDLVRAGAPWDEPHRRGIPPRHVAATLGG</sequence>
<gene>
    <name evidence="8" type="primary">cobG</name>
    <name evidence="8" type="ORF">ACFOM8_11460</name>
</gene>
<comment type="caution">
    <text evidence="8">The sequence shown here is derived from an EMBL/GenBank/DDBJ whole genome shotgun (WGS) entry which is preliminary data.</text>
</comment>
<organism evidence="8 9">
    <name type="scientific">Paracoccus angustae</name>
    <dbReference type="NCBI Taxonomy" id="1671480"/>
    <lineage>
        <taxon>Bacteria</taxon>
        <taxon>Pseudomonadati</taxon>
        <taxon>Pseudomonadota</taxon>
        <taxon>Alphaproteobacteria</taxon>
        <taxon>Rhodobacterales</taxon>
        <taxon>Paracoccaceae</taxon>
        <taxon>Paracoccus</taxon>
    </lineage>
</organism>
<keyword evidence="5" id="KW-0408">Iron</keyword>
<keyword evidence="3" id="KW-0479">Metal-binding</keyword>
<evidence type="ECO:0000256" key="2">
    <source>
        <dbReference type="ARBA" id="ARBA00022617"/>
    </source>
</evidence>
<dbReference type="Gene3D" id="3.90.480.20">
    <property type="match status" value="1"/>
</dbReference>
<accession>A0ABV7U4S4</accession>
<dbReference type="PANTHER" id="PTHR32439:SF9">
    <property type="entry name" value="BLR3264 PROTEIN"/>
    <property type="match status" value="1"/>
</dbReference>
<dbReference type="InterPro" id="IPR005117">
    <property type="entry name" value="NiRdtase/SiRdtase_haem-b_fer"/>
</dbReference>
<dbReference type="Gene3D" id="3.30.413.10">
    <property type="entry name" value="Sulfite Reductase Hemoprotein, domain 1"/>
    <property type="match status" value="1"/>
</dbReference>
<evidence type="ECO:0000313" key="8">
    <source>
        <dbReference type="EMBL" id="MFC3630060.1"/>
    </source>
</evidence>
<dbReference type="InterPro" id="IPR045854">
    <property type="entry name" value="NO2/SO3_Rdtase_4Fe4S_sf"/>
</dbReference>
<dbReference type="RefSeq" id="WP_377761481.1">
    <property type="nucleotide sequence ID" value="NZ_JBHRXY010000008.1"/>
</dbReference>
<evidence type="ECO:0000256" key="5">
    <source>
        <dbReference type="ARBA" id="ARBA00023004"/>
    </source>
</evidence>
<dbReference type="PANTHER" id="PTHR32439">
    <property type="entry name" value="FERREDOXIN--NITRITE REDUCTASE, CHLOROPLASTIC"/>
    <property type="match status" value="1"/>
</dbReference>
<dbReference type="Pfam" id="PF03460">
    <property type="entry name" value="NIR_SIR_ferr"/>
    <property type="match status" value="1"/>
</dbReference>
<keyword evidence="9" id="KW-1185">Reference proteome</keyword>
<dbReference type="SUPFAM" id="SSF55124">
    <property type="entry name" value="Nitrite/Sulfite reductase N-terminal domain-like"/>
    <property type="match status" value="1"/>
</dbReference>
<name>A0ABV7U4S4_9RHOB</name>
<dbReference type="InterPro" id="IPR012798">
    <property type="entry name" value="Cbl_synth_CobG-like"/>
</dbReference>
<dbReference type="InterPro" id="IPR036136">
    <property type="entry name" value="Nit/Sulf_reduc_fer-like_dom_sf"/>
</dbReference>
<keyword evidence="6" id="KW-0411">Iron-sulfur</keyword>
<dbReference type="GO" id="GO:0043818">
    <property type="term" value="F:precorrin-3B synthase activity"/>
    <property type="evidence" value="ECO:0007669"/>
    <property type="project" value="UniProtKB-EC"/>
</dbReference>
<keyword evidence="1" id="KW-0004">4Fe-4S</keyword>
<feature type="domain" description="Nitrite/Sulfite reductase ferredoxin-like" evidence="7">
    <location>
        <begin position="16"/>
        <end position="81"/>
    </location>
</feature>
<dbReference type="EMBL" id="JBHRXY010000008">
    <property type="protein sequence ID" value="MFC3630060.1"/>
    <property type="molecule type" value="Genomic_DNA"/>
</dbReference>
<proteinExistence type="predicted"/>
<keyword evidence="4 8" id="KW-0560">Oxidoreductase</keyword>
<reference evidence="9" key="1">
    <citation type="journal article" date="2019" name="Int. J. Syst. Evol. Microbiol.">
        <title>The Global Catalogue of Microorganisms (GCM) 10K type strain sequencing project: providing services to taxonomists for standard genome sequencing and annotation.</title>
        <authorList>
            <consortium name="The Broad Institute Genomics Platform"/>
            <consortium name="The Broad Institute Genome Sequencing Center for Infectious Disease"/>
            <person name="Wu L."/>
            <person name="Ma J."/>
        </authorList>
    </citation>
    <scope>NUCLEOTIDE SEQUENCE [LARGE SCALE GENOMIC DNA]</scope>
    <source>
        <strain evidence="9">KCTC 42473</strain>
    </source>
</reference>
<dbReference type="InterPro" id="IPR051329">
    <property type="entry name" value="NIR_SIR_4Fe-4S"/>
</dbReference>
<dbReference type="InterPro" id="IPR006066">
    <property type="entry name" value="NO2/SO3_Rdtase_FeS/sirohaem_BS"/>
</dbReference>
<dbReference type="EC" id="1.14.13.83" evidence="8"/>
<evidence type="ECO:0000313" key="9">
    <source>
        <dbReference type="Proteomes" id="UP001595539"/>
    </source>
</evidence>